<keyword evidence="3" id="KW-1185">Reference proteome</keyword>
<reference evidence="2 3" key="1">
    <citation type="submission" date="2016-08" db="EMBL/GenBank/DDBJ databases">
        <title>Genome sequence of Clavibacter michiganensis spp strain CFBP8019.</title>
        <authorList>
            <person name="Thapa S.P."/>
            <person name="Coaker G."/>
            <person name="Jacques M.-A."/>
        </authorList>
    </citation>
    <scope>NUCLEOTIDE SEQUENCE [LARGE SCALE GENOMIC DNA]</scope>
    <source>
        <strain evidence="2">CFBP8019</strain>
    </source>
</reference>
<name>A0A251YMZ3_9MICO</name>
<protein>
    <recommendedName>
        <fullName evidence="4">Integral membrane protein</fullName>
    </recommendedName>
</protein>
<dbReference type="RefSeq" id="WP_172403754.1">
    <property type="nucleotide sequence ID" value="NZ_MDJZ01000011.1"/>
</dbReference>
<accession>A0A251YMZ3</accession>
<evidence type="ECO:0000313" key="3">
    <source>
        <dbReference type="Proteomes" id="UP000195101"/>
    </source>
</evidence>
<keyword evidence="1" id="KW-0812">Transmembrane</keyword>
<feature type="transmembrane region" description="Helical" evidence="1">
    <location>
        <begin position="27"/>
        <end position="47"/>
    </location>
</feature>
<keyword evidence="1" id="KW-1133">Transmembrane helix</keyword>
<comment type="caution">
    <text evidence="2">The sequence shown here is derived from an EMBL/GenBank/DDBJ whole genome shotgun (WGS) entry which is preliminary data.</text>
</comment>
<organism evidence="2 3">
    <name type="scientific">Clavibacter michiganensis</name>
    <dbReference type="NCBI Taxonomy" id="28447"/>
    <lineage>
        <taxon>Bacteria</taxon>
        <taxon>Bacillati</taxon>
        <taxon>Actinomycetota</taxon>
        <taxon>Actinomycetes</taxon>
        <taxon>Micrococcales</taxon>
        <taxon>Microbacteriaceae</taxon>
        <taxon>Clavibacter</taxon>
    </lineage>
</organism>
<dbReference type="AlphaFoldDB" id="A0A251YMZ3"/>
<sequence>MAAWAAVIGGAIATFRGATGDLGSIFLITGPALMALGIVGIFVYRWMARRGL</sequence>
<gene>
    <name evidence="2" type="ORF">BFL37_06470</name>
</gene>
<evidence type="ECO:0000256" key="1">
    <source>
        <dbReference type="SAM" id="Phobius"/>
    </source>
</evidence>
<evidence type="ECO:0008006" key="4">
    <source>
        <dbReference type="Google" id="ProtNLM"/>
    </source>
</evidence>
<dbReference type="EMBL" id="MDJZ01000011">
    <property type="protein sequence ID" value="OUE25626.1"/>
    <property type="molecule type" value="Genomic_DNA"/>
</dbReference>
<keyword evidence="1" id="KW-0472">Membrane</keyword>
<evidence type="ECO:0000313" key="2">
    <source>
        <dbReference type="EMBL" id="OUE25626.1"/>
    </source>
</evidence>
<proteinExistence type="predicted"/>
<dbReference type="Proteomes" id="UP000195101">
    <property type="component" value="Unassembled WGS sequence"/>
</dbReference>